<reference evidence="3 4" key="1">
    <citation type="submission" date="2014-11" db="EMBL/GenBank/DDBJ databases">
        <title>Comparative genomics of Methylobacterium species.</title>
        <authorList>
            <person name="Chaudhry V."/>
            <person name="Patil P.B."/>
        </authorList>
    </citation>
    <scope>NUCLEOTIDE SEQUENCE [LARGE SCALE GENOMIC DNA]</scope>
    <source>
        <strain evidence="3 4">SE3.6</strain>
    </source>
</reference>
<evidence type="ECO:0000313" key="2">
    <source>
        <dbReference type="EMBL" id="BCM84368.1"/>
    </source>
</evidence>
<proteinExistence type="predicted"/>
<name>A0A0J6RL96_9HYPH</name>
<keyword evidence="4" id="KW-1185">Reference proteome</keyword>
<organism evidence="2 5">
    <name type="scientific">Methylobacterium indicum</name>
    <dbReference type="NCBI Taxonomy" id="1775910"/>
    <lineage>
        <taxon>Bacteria</taxon>
        <taxon>Pseudomonadati</taxon>
        <taxon>Pseudomonadota</taxon>
        <taxon>Alphaproteobacteria</taxon>
        <taxon>Hyphomicrobiales</taxon>
        <taxon>Methylobacteriaceae</taxon>
        <taxon>Methylobacterium</taxon>
    </lineage>
</organism>
<gene>
    <name evidence="2" type="ORF">mvi_28290</name>
    <name evidence="3" type="ORF">QR79_21800</name>
</gene>
<dbReference type="Proteomes" id="UP000036471">
    <property type="component" value="Unassembled WGS sequence"/>
</dbReference>
<feature type="domain" description="Carrier" evidence="1">
    <location>
        <begin position="1"/>
        <end position="79"/>
    </location>
</feature>
<dbReference type="SUPFAM" id="SSF47336">
    <property type="entry name" value="ACP-like"/>
    <property type="match status" value="1"/>
</dbReference>
<dbReference type="PROSITE" id="PS50075">
    <property type="entry name" value="CARRIER"/>
    <property type="match status" value="1"/>
</dbReference>
<dbReference type="Pfam" id="PF00550">
    <property type="entry name" value="PP-binding"/>
    <property type="match status" value="1"/>
</dbReference>
<dbReference type="NCBIfam" id="NF005480">
    <property type="entry name" value="PRK07081.1"/>
    <property type="match status" value="1"/>
</dbReference>
<dbReference type="EMBL" id="JTHG01000221">
    <property type="protein sequence ID" value="KMO17357.1"/>
    <property type="molecule type" value="Genomic_DNA"/>
</dbReference>
<accession>A0A147FQ98</accession>
<dbReference type="RefSeq" id="WP_048426131.1">
    <property type="nucleotide sequence ID" value="NZ_AP024145.1"/>
</dbReference>
<dbReference type="InterPro" id="IPR009081">
    <property type="entry name" value="PP-bd_ACP"/>
</dbReference>
<dbReference type="OrthoDB" id="7284767at2"/>
<evidence type="ECO:0000259" key="1">
    <source>
        <dbReference type="PROSITE" id="PS50075"/>
    </source>
</evidence>
<dbReference type="AlphaFoldDB" id="A0A0J6RL96"/>
<dbReference type="InterPro" id="IPR036736">
    <property type="entry name" value="ACP-like_sf"/>
</dbReference>
<dbReference type="EMBL" id="AP024145">
    <property type="protein sequence ID" value="BCM84368.1"/>
    <property type="molecule type" value="Genomic_DNA"/>
</dbReference>
<dbReference type="Gene3D" id="1.10.1200.10">
    <property type="entry name" value="ACP-like"/>
    <property type="match status" value="1"/>
</dbReference>
<protein>
    <submittedName>
        <fullName evidence="3">Acyl carrier protein</fullName>
    </submittedName>
</protein>
<evidence type="ECO:0000313" key="3">
    <source>
        <dbReference type="EMBL" id="KMO17357.1"/>
    </source>
</evidence>
<sequence length="84" mass="9347">MASAQDIRTILARHGTLGSTIDRLSDDADLFDNGLDSFGAVQVMMDLEDHFEVEFPEHLLNRDVFSTIRSLQDLVASQVLRKAA</sequence>
<accession>A0A0J6RL96</accession>
<dbReference type="KEGG" id="mind:mvi_28290"/>
<evidence type="ECO:0000313" key="4">
    <source>
        <dbReference type="Proteomes" id="UP000036471"/>
    </source>
</evidence>
<dbReference type="Proteomes" id="UP000663508">
    <property type="component" value="Chromosome"/>
</dbReference>
<reference evidence="2" key="2">
    <citation type="submission" date="2020-11" db="EMBL/GenBank/DDBJ databases">
        <title>Complete genome sequence of a novel pathogenic Methylobacterium strain isolated from rice in Vietnam.</title>
        <authorList>
            <person name="Lai K."/>
            <person name="Okazaki S."/>
            <person name="Higashi K."/>
            <person name="Mori H."/>
            <person name="Toyoda A."/>
            <person name="Kurokawa K."/>
        </authorList>
    </citation>
    <scope>NUCLEOTIDE SEQUENCE</scope>
    <source>
        <strain evidence="2">VL1</strain>
    </source>
</reference>
<evidence type="ECO:0000313" key="5">
    <source>
        <dbReference type="Proteomes" id="UP000663508"/>
    </source>
</evidence>